<accession>A0A3E0A100</accession>
<protein>
    <submittedName>
        <fullName evidence="1">Mycofactocin</fullName>
    </submittedName>
</protein>
<organism evidence="1 2">
    <name type="scientific">Asanoa ferruginea</name>
    <dbReference type="NCBI Taxonomy" id="53367"/>
    <lineage>
        <taxon>Bacteria</taxon>
        <taxon>Bacillati</taxon>
        <taxon>Actinomycetota</taxon>
        <taxon>Actinomycetes</taxon>
        <taxon>Micromonosporales</taxon>
        <taxon>Micromonosporaceae</taxon>
        <taxon>Asanoa</taxon>
    </lineage>
</organism>
<evidence type="ECO:0000313" key="1">
    <source>
        <dbReference type="EMBL" id="REF99860.1"/>
    </source>
</evidence>
<keyword evidence="2" id="KW-1185">Reference proteome</keyword>
<sequence>MSDASTVVDDRVDTEEITDTEALVDEDTLVEEVSIDGMCGVY</sequence>
<dbReference type="Pfam" id="PF23709">
    <property type="entry name" value="MftA"/>
    <property type="match status" value="1"/>
</dbReference>
<name>A0A3E0A100_9ACTN</name>
<evidence type="ECO:0000313" key="2">
    <source>
        <dbReference type="Proteomes" id="UP000256913"/>
    </source>
</evidence>
<proteinExistence type="predicted"/>
<dbReference type="InterPro" id="IPR023988">
    <property type="entry name" value="MftA"/>
</dbReference>
<dbReference type="AlphaFoldDB" id="A0A3E0A100"/>
<comment type="caution">
    <text evidence="1">The sequence shown here is derived from an EMBL/GenBank/DDBJ whole genome shotgun (WGS) entry which is preliminary data.</text>
</comment>
<dbReference type="NCBIfam" id="TIGR03969">
    <property type="entry name" value="mycofactocin"/>
    <property type="match status" value="1"/>
</dbReference>
<gene>
    <name evidence="1" type="ORF">DFJ67_5904</name>
</gene>
<dbReference type="EMBL" id="QUMQ01000001">
    <property type="protein sequence ID" value="REF99860.1"/>
    <property type="molecule type" value="Genomic_DNA"/>
</dbReference>
<reference evidence="1 2" key="1">
    <citation type="submission" date="2018-08" db="EMBL/GenBank/DDBJ databases">
        <title>Sequencing the genomes of 1000 actinobacteria strains.</title>
        <authorList>
            <person name="Klenk H.-P."/>
        </authorList>
    </citation>
    <scope>NUCLEOTIDE SEQUENCE [LARGE SCALE GENOMIC DNA]</scope>
    <source>
        <strain evidence="1 2">DSM 44099</strain>
    </source>
</reference>
<dbReference type="Proteomes" id="UP000256913">
    <property type="component" value="Unassembled WGS sequence"/>
</dbReference>